<dbReference type="Pfam" id="PF00149">
    <property type="entry name" value="Metallophos"/>
    <property type="match status" value="1"/>
</dbReference>
<dbReference type="Gene3D" id="2.60.40.10">
    <property type="entry name" value="Immunoglobulins"/>
    <property type="match status" value="1"/>
</dbReference>
<feature type="domain" description="Fibronectin type-III" evidence="2">
    <location>
        <begin position="1175"/>
        <end position="1261"/>
    </location>
</feature>
<dbReference type="Gene3D" id="3.30.420.430">
    <property type="match status" value="1"/>
</dbReference>
<dbReference type="GO" id="GO:0007156">
    <property type="term" value="P:homophilic cell adhesion via plasma membrane adhesion molecules"/>
    <property type="evidence" value="ECO:0007669"/>
    <property type="project" value="InterPro"/>
</dbReference>
<accession>A0A4R2NK06</accession>
<name>A0A4R2NK06_9BACL</name>
<gene>
    <name evidence="4" type="ORF">EV207_13915</name>
</gene>
<dbReference type="InterPro" id="IPR003961">
    <property type="entry name" value="FN3_dom"/>
</dbReference>
<dbReference type="SUPFAM" id="SSF49265">
    <property type="entry name" value="Fibronectin type III"/>
    <property type="match status" value="1"/>
</dbReference>
<dbReference type="GO" id="GO:0016787">
    <property type="term" value="F:hydrolase activity"/>
    <property type="evidence" value="ECO:0007669"/>
    <property type="project" value="InterPro"/>
</dbReference>
<dbReference type="InterPro" id="IPR004843">
    <property type="entry name" value="Calcineurin-like_PHP"/>
</dbReference>
<dbReference type="InterPro" id="IPR013783">
    <property type="entry name" value="Ig-like_fold"/>
</dbReference>
<feature type="domain" description="LTD" evidence="3">
    <location>
        <begin position="21"/>
        <end position="172"/>
    </location>
</feature>
<dbReference type="PROSITE" id="PS50268">
    <property type="entry name" value="CADHERIN_2"/>
    <property type="match status" value="1"/>
</dbReference>
<dbReference type="Pfam" id="PF22888">
    <property type="entry name" value="FIMAH"/>
    <property type="match status" value="1"/>
</dbReference>
<organism evidence="4 5">
    <name type="scientific">Scopulibacillus darangshiensis</name>
    <dbReference type="NCBI Taxonomy" id="442528"/>
    <lineage>
        <taxon>Bacteria</taxon>
        <taxon>Bacillati</taxon>
        <taxon>Bacillota</taxon>
        <taxon>Bacilli</taxon>
        <taxon>Bacillales</taxon>
        <taxon>Sporolactobacillaceae</taxon>
        <taxon>Scopulibacillus</taxon>
    </lineage>
</organism>
<dbReference type="PANTHER" id="PTHR43143:SF5">
    <property type="entry name" value="SECRETED PROTEIN"/>
    <property type="match status" value="1"/>
</dbReference>
<protein>
    <submittedName>
        <fullName evidence="4">Fibronectin type III domain protein</fullName>
    </submittedName>
</protein>
<sequence length="1352" mass="151773">MKRILKVIRSLLLLACIAIGYIVPQGAVALANSDNMPPLLITELVPDATDINGVDGYEFIEVYNNTDKGINLKDYKILYRYPTGPDDDLIWAPVPDNVVIQPGQTMVFWIMTGSNEDKTVADFNANYGTDLVENQDIVRMDGGMHNDRKRTMILATNTGHEIVAATYNESVDNTEPDKGIMFKYPEDGSNNMVMISNRTKKGTPGTIEDGQVPDQPVHVENDTIPPTISNLTKAENTPPTKDVDIVAEPKDDVLVRTFTLYYKTNKQTDYKEVNLRINRDDSLYHYKIGFLEFISADTLDYYFVASDGTNRTTSSTYKINIDRDRTSPRLNVRTGDILTGKAVIKGSANGVDPGNLKLLIDGSEVKESYRALEQPAYFAFEADGMNTAAQDAVTMGKDVLQLVDGGVADYDTVAVPVDPEKLTRGENTINLRAGSIARPYYEDDPESGLDDFLIRNARLILADGTVLRDPEHSDPTERLDMGDNGRFLPVVNFHFNIPSESLTSKAYKWETASTSDGKHRVTVEAPHQGDISADVFVDNNGPLIKTTLINRNEYKGKFVIDVTATDNVAGVQSTNAKLDDEPIDVPYNTSSAELAPGEHTLHVKSVDKAGNQSNKTVEFSVVDETPDKPSVISPKNGAAGVSTNPNLSVKVADPTNDNLDVSFYKAYKYNAASQNMAIYRNATGLEPPHVLKPDGEKKLTEDEVKKLQSPDGQYMTTDSTTQFPYLRFNVKVDGQLDENDTVRIHWEGKSLKNRKVTMYAWNHSEGKWMAIDSFVTDSEENFNLDGEVGVQDFVRDNVVNVLIQDQIPPPQDYDYTFVWMSDTQIYSELYPDIYESEVNWIKNNKDAMNIKYVFHTGDIVNQTYQENQWDRADRFMKVLGDANIPYGVLAGNHDVGASADSGVDVDYSIFYKYFSADRFRDKPYYGESFKNNRGHYDLISANGNDYIMVYLGWGVGDEGLDWVNKVLADHPDRKAILSFHSYLLPSGERSTLGEEIYQKVVVPNKNVHVVLGGHYHNVASLTSEIDDNGDGKPDRNVYQMLADYNGLAGNGSGYMRLLHFDSETNKIYINTYSPYLDDYNYYDPAEFPGKDEFTISMDLKPEVKRVATDYFDVSVYSDEKIGTAKNIASGKAAKATWHDLNENQTYYWYARAEDRYGGKAVSDIWRFTTKNIVPAPSKLRVDGKSDTTVKLAWEPVKDEGSERITYELYEDDKKIAETTDTAYMVKGLDPDTAYHFTVIAKNEKGEQSEPSDKLTVKTLINASVIHQLIKKYGDSGDLRPPLLKQLSQKLTQAEHFYNDGSIEKAIKHLDDFLKLLNKQQSGEYVSPEAKERLNEKARELLTVWRNEIKNKE</sequence>
<dbReference type="Pfam" id="PF00041">
    <property type="entry name" value="fn3"/>
    <property type="match status" value="1"/>
</dbReference>
<reference evidence="4 5" key="1">
    <citation type="submission" date="2019-03" db="EMBL/GenBank/DDBJ databases">
        <title>Genomic Encyclopedia of Type Strains, Phase IV (KMG-IV): sequencing the most valuable type-strain genomes for metagenomic binning, comparative biology and taxonomic classification.</title>
        <authorList>
            <person name="Goeker M."/>
        </authorList>
    </citation>
    <scope>NUCLEOTIDE SEQUENCE [LARGE SCALE GENOMIC DNA]</scope>
    <source>
        <strain evidence="4 5">DSM 19377</strain>
    </source>
</reference>
<dbReference type="InterPro" id="IPR036415">
    <property type="entry name" value="Lamin_tail_dom_sf"/>
</dbReference>
<dbReference type="InterPro" id="IPR002126">
    <property type="entry name" value="Cadherin-like_dom"/>
</dbReference>
<dbReference type="CDD" id="cd00063">
    <property type="entry name" value="FN3"/>
    <property type="match status" value="1"/>
</dbReference>
<evidence type="ECO:0000313" key="5">
    <source>
        <dbReference type="Proteomes" id="UP000295416"/>
    </source>
</evidence>
<dbReference type="InterPro" id="IPR058094">
    <property type="entry name" value="Ig-like_OmpL47-like"/>
</dbReference>
<dbReference type="InterPro" id="IPR051918">
    <property type="entry name" value="STPP_CPPED1"/>
</dbReference>
<dbReference type="EMBL" id="SLXK01000039">
    <property type="protein sequence ID" value="TCP21873.1"/>
    <property type="molecule type" value="Genomic_DNA"/>
</dbReference>
<dbReference type="PROSITE" id="PS51841">
    <property type="entry name" value="LTD"/>
    <property type="match status" value="1"/>
</dbReference>
<evidence type="ECO:0000313" key="4">
    <source>
        <dbReference type="EMBL" id="TCP21873.1"/>
    </source>
</evidence>
<comment type="caution">
    <text evidence="4">The sequence shown here is derived from an EMBL/GenBank/DDBJ whole genome shotgun (WGS) entry which is preliminary data.</text>
</comment>
<dbReference type="Gene3D" id="3.60.21.10">
    <property type="match status" value="1"/>
</dbReference>
<dbReference type="InterPro" id="IPR029052">
    <property type="entry name" value="Metallo-depent_PP-like"/>
</dbReference>
<dbReference type="InterPro" id="IPR054470">
    <property type="entry name" value="FIMAH_dom"/>
</dbReference>
<keyword evidence="5" id="KW-1185">Reference proteome</keyword>
<dbReference type="SUPFAM" id="SSF56300">
    <property type="entry name" value="Metallo-dependent phosphatases"/>
    <property type="match status" value="1"/>
</dbReference>
<dbReference type="GO" id="GO:0005509">
    <property type="term" value="F:calcium ion binding"/>
    <property type="evidence" value="ECO:0007669"/>
    <property type="project" value="InterPro"/>
</dbReference>
<dbReference type="InterPro" id="IPR001322">
    <property type="entry name" value="Lamin_tail_dom"/>
</dbReference>
<proteinExistence type="predicted"/>
<dbReference type="PROSITE" id="PS50853">
    <property type="entry name" value="FN3"/>
    <property type="match status" value="1"/>
</dbReference>
<dbReference type="Proteomes" id="UP000295416">
    <property type="component" value="Unassembled WGS sequence"/>
</dbReference>
<feature type="domain" description="Cadherin" evidence="1">
    <location>
        <begin position="533"/>
        <end position="631"/>
    </location>
</feature>
<dbReference type="Pfam" id="PF00932">
    <property type="entry name" value="LTD"/>
    <property type="match status" value="1"/>
</dbReference>
<evidence type="ECO:0000259" key="1">
    <source>
        <dbReference type="PROSITE" id="PS50268"/>
    </source>
</evidence>
<dbReference type="SUPFAM" id="SSF74853">
    <property type="entry name" value="Lamin A/C globular tail domain"/>
    <property type="match status" value="1"/>
</dbReference>
<evidence type="ECO:0000259" key="2">
    <source>
        <dbReference type="PROSITE" id="PS50853"/>
    </source>
</evidence>
<dbReference type="PANTHER" id="PTHR43143">
    <property type="entry name" value="METALLOPHOSPHOESTERASE, CALCINEURIN SUPERFAMILY"/>
    <property type="match status" value="1"/>
</dbReference>
<dbReference type="SMART" id="SM00060">
    <property type="entry name" value="FN3"/>
    <property type="match status" value="1"/>
</dbReference>
<dbReference type="GO" id="GO:0016020">
    <property type="term" value="C:membrane"/>
    <property type="evidence" value="ECO:0007669"/>
    <property type="project" value="InterPro"/>
</dbReference>
<dbReference type="NCBIfam" id="NF047446">
    <property type="entry name" value="barrel_OmpL47"/>
    <property type="match status" value="1"/>
</dbReference>
<dbReference type="InterPro" id="IPR036116">
    <property type="entry name" value="FN3_sf"/>
</dbReference>
<evidence type="ECO:0000259" key="3">
    <source>
        <dbReference type="PROSITE" id="PS51841"/>
    </source>
</evidence>